<gene>
    <name evidence="2" type="ORF">BDP55DRAFT_627786</name>
</gene>
<dbReference type="AlphaFoldDB" id="A0AAJ0AVI4"/>
<proteinExistence type="predicted"/>
<comment type="caution">
    <text evidence="2">The sequence shown here is derived from an EMBL/GenBank/DDBJ whole genome shotgun (WGS) entry which is preliminary data.</text>
</comment>
<dbReference type="EMBL" id="JAHMHR010000005">
    <property type="protein sequence ID" value="KAK1691124.1"/>
    <property type="molecule type" value="Genomic_DNA"/>
</dbReference>
<accession>A0AAJ0AVI4</accession>
<keyword evidence="3" id="KW-1185">Reference proteome</keyword>
<organism evidence="2 3">
    <name type="scientific">Colletotrichum godetiae</name>
    <dbReference type="NCBI Taxonomy" id="1209918"/>
    <lineage>
        <taxon>Eukaryota</taxon>
        <taxon>Fungi</taxon>
        <taxon>Dikarya</taxon>
        <taxon>Ascomycota</taxon>
        <taxon>Pezizomycotina</taxon>
        <taxon>Sordariomycetes</taxon>
        <taxon>Hypocreomycetidae</taxon>
        <taxon>Glomerellales</taxon>
        <taxon>Glomerellaceae</taxon>
        <taxon>Colletotrichum</taxon>
        <taxon>Colletotrichum acutatum species complex</taxon>
    </lineage>
</organism>
<evidence type="ECO:0000313" key="2">
    <source>
        <dbReference type="EMBL" id="KAK1691124.1"/>
    </source>
</evidence>
<dbReference type="PANTHER" id="PTHR10622">
    <property type="entry name" value="HET DOMAIN-CONTAINING PROTEIN"/>
    <property type="match status" value="1"/>
</dbReference>
<dbReference type="RefSeq" id="XP_060434819.1">
    <property type="nucleotide sequence ID" value="XM_060571806.1"/>
</dbReference>
<evidence type="ECO:0000259" key="1">
    <source>
        <dbReference type="Pfam" id="PF06985"/>
    </source>
</evidence>
<sequence length="121" mass="13842">MRLLHTTTFQLSEFFDTDIPPYGILSHTWEPNELTVKDLQKNGYSGGIIKLDGMCHVARRQELDWIWIDTCCIDKSSSAELSEAINSMFEWHKRAAACYVYLDDVLVNDKLAYKASSFANS</sequence>
<feature type="domain" description="Heterokaryon incompatibility" evidence="1">
    <location>
        <begin position="22"/>
        <end position="106"/>
    </location>
</feature>
<name>A0AAJ0AVI4_9PEZI</name>
<reference evidence="2" key="1">
    <citation type="submission" date="2021-06" db="EMBL/GenBank/DDBJ databases">
        <title>Comparative genomics, transcriptomics and evolutionary studies reveal genomic signatures of adaptation to plant cell wall in hemibiotrophic fungi.</title>
        <authorList>
            <consortium name="DOE Joint Genome Institute"/>
            <person name="Baroncelli R."/>
            <person name="Diaz J.F."/>
            <person name="Benocci T."/>
            <person name="Peng M."/>
            <person name="Battaglia E."/>
            <person name="Haridas S."/>
            <person name="Andreopoulos W."/>
            <person name="Labutti K."/>
            <person name="Pangilinan J."/>
            <person name="Floch G.L."/>
            <person name="Makela M.R."/>
            <person name="Henrissat B."/>
            <person name="Grigoriev I.V."/>
            <person name="Crouch J.A."/>
            <person name="De Vries R.P."/>
            <person name="Sukno S.A."/>
            <person name="Thon M.R."/>
        </authorList>
    </citation>
    <scope>NUCLEOTIDE SEQUENCE</scope>
    <source>
        <strain evidence="2">CBS 193.32</strain>
    </source>
</reference>
<dbReference type="Pfam" id="PF06985">
    <property type="entry name" value="HET"/>
    <property type="match status" value="1"/>
</dbReference>
<protein>
    <submittedName>
        <fullName evidence="2">Heterokaryon incompatibility protein-domain-containing protein</fullName>
    </submittedName>
</protein>
<evidence type="ECO:0000313" key="3">
    <source>
        <dbReference type="Proteomes" id="UP001224890"/>
    </source>
</evidence>
<dbReference type="GeneID" id="85456332"/>
<dbReference type="PANTHER" id="PTHR10622:SF10">
    <property type="entry name" value="HET DOMAIN-CONTAINING PROTEIN"/>
    <property type="match status" value="1"/>
</dbReference>
<dbReference type="Proteomes" id="UP001224890">
    <property type="component" value="Unassembled WGS sequence"/>
</dbReference>
<dbReference type="InterPro" id="IPR010730">
    <property type="entry name" value="HET"/>
</dbReference>